<dbReference type="InterPro" id="IPR003010">
    <property type="entry name" value="C-N_Hydrolase"/>
</dbReference>
<dbReference type="InterPro" id="IPR003694">
    <property type="entry name" value="NAD_synthase"/>
</dbReference>
<dbReference type="CDD" id="cd07570">
    <property type="entry name" value="GAT_Gln-NAD-synth"/>
    <property type="match status" value="1"/>
</dbReference>
<evidence type="ECO:0000259" key="9">
    <source>
        <dbReference type="PROSITE" id="PS50263"/>
    </source>
</evidence>
<dbReference type="SUPFAM" id="SSF56317">
    <property type="entry name" value="Carbon-nitrogen hydrolase"/>
    <property type="match status" value="1"/>
</dbReference>
<feature type="domain" description="CN hydrolase" evidence="9">
    <location>
        <begin position="1"/>
        <end position="285"/>
    </location>
</feature>
<dbReference type="InterPro" id="IPR014445">
    <property type="entry name" value="Gln-dep_NAD_synthase"/>
</dbReference>
<comment type="pathway">
    <text evidence="1 7">Cofactor biosynthesis; NAD(+) biosynthesis; NAD(+) from deamido-NAD(+) (L-Gln route): step 1/1.</text>
</comment>
<protein>
    <recommendedName>
        <fullName evidence="7">Glutamine-dependent NAD(+) synthetase</fullName>
        <ecNumber evidence="7">6.3.5.1</ecNumber>
    </recommendedName>
    <alternativeName>
        <fullName evidence="7">NAD(+) synthase [glutamine-hydrolyzing]</fullName>
    </alternativeName>
</protein>
<dbReference type="RefSeq" id="WP_257911528.1">
    <property type="nucleotide sequence ID" value="NZ_JANPWE010000001.1"/>
</dbReference>
<evidence type="ECO:0000256" key="1">
    <source>
        <dbReference type="ARBA" id="ARBA00005188"/>
    </source>
</evidence>
<evidence type="ECO:0000256" key="3">
    <source>
        <dbReference type="ARBA" id="ARBA00022598"/>
    </source>
</evidence>
<comment type="similarity">
    <text evidence="2 7">In the C-terminal section; belongs to the NAD synthetase family.</text>
</comment>
<dbReference type="NCBIfam" id="TIGR00552">
    <property type="entry name" value="nadE"/>
    <property type="match status" value="1"/>
</dbReference>
<comment type="similarity">
    <text evidence="8">Belongs to the NAD synthetase family.</text>
</comment>
<organism evidence="10 11">
    <name type="scientific">Dehalobacterium formicoaceticum</name>
    <dbReference type="NCBI Taxonomy" id="51515"/>
    <lineage>
        <taxon>Bacteria</taxon>
        <taxon>Bacillati</taxon>
        <taxon>Bacillota</taxon>
        <taxon>Clostridia</taxon>
        <taxon>Eubacteriales</taxon>
        <taxon>Peptococcaceae</taxon>
        <taxon>Dehalobacterium</taxon>
    </lineage>
</organism>
<evidence type="ECO:0000256" key="4">
    <source>
        <dbReference type="ARBA" id="ARBA00022741"/>
    </source>
</evidence>
<evidence type="ECO:0000256" key="5">
    <source>
        <dbReference type="ARBA" id="ARBA00022840"/>
    </source>
</evidence>
<gene>
    <name evidence="10" type="primary">nadE</name>
    <name evidence="10" type="ORF">NVS47_00535</name>
</gene>
<evidence type="ECO:0000313" key="11">
    <source>
        <dbReference type="Proteomes" id="UP001524944"/>
    </source>
</evidence>
<keyword evidence="4 7" id="KW-0547">Nucleotide-binding</keyword>
<dbReference type="CDD" id="cd00553">
    <property type="entry name" value="NAD_synthase"/>
    <property type="match status" value="1"/>
</dbReference>
<dbReference type="InterPro" id="IPR022310">
    <property type="entry name" value="NAD/GMP_synthase"/>
</dbReference>
<dbReference type="EMBL" id="JANPWE010000001">
    <property type="protein sequence ID" value="MCR6544018.1"/>
    <property type="molecule type" value="Genomic_DNA"/>
</dbReference>
<comment type="caution">
    <text evidence="10">The sequence shown here is derived from an EMBL/GenBank/DDBJ whole genome shotgun (WGS) entry which is preliminary data.</text>
</comment>
<keyword evidence="6 7" id="KW-0520">NAD</keyword>
<keyword evidence="3 7" id="KW-0436">Ligase</keyword>
<dbReference type="Proteomes" id="UP001524944">
    <property type="component" value="Unassembled WGS sequence"/>
</dbReference>
<dbReference type="Gene3D" id="3.40.50.620">
    <property type="entry name" value="HUPs"/>
    <property type="match status" value="1"/>
</dbReference>
<proteinExistence type="inferred from homology"/>
<dbReference type="PANTHER" id="PTHR23090:SF9">
    <property type="entry name" value="GLUTAMINE-DEPENDENT NAD(+) SYNTHETASE"/>
    <property type="match status" value="1"/>
</dbReference>
<evidence type="ECO:0000256" key="2">
    <source>
        <dbReference type="ARBA" id="ARBA00007145"/>
    </source>
</evidence>
<name>A0ABT1XZH4_9FIRM</name>
<dbReference type="PANTHER" id="PTHR23090">
    <property type="entry name" value="NH 3 /GLUTAMINE-DEPENDENT NAD + SYNTHETASE"/>
    <property type="match status" value="1"/>
</dbReference>
<dbReference type="SUPFAM" id="SSF52402">
    <property type="entry name" value="Adenine nucleotide alpha hydrolases-like"/>
    <property type="match status" value="1"/>
</dbReference>
<dbReference type="Pfam" id="PF00795">
    <property type="entry name" value="CN_hydrolase"/>
    <property type="match status" value="1"/>
</dbReference>
<evidence type="ECO:0000256" key="7">
    <source>
        <dbReference type="PIRNR" id="PIRNR006630"/>
    </source>
</evidence>
<dbReference type="InterPro" id="IPR036526">
    <property type="entry name" value="C-N_Hydrolase_sf"/>
</dbReference>
<dbReference type="Pfam" id="PF02540">
    <property type="entry name" value="NAD_synthase"/>
    <property type="match status" value="1"/>
</dbReference>
<dbReference type="InterPro" id="IPR014729">
    <property type="entry name" value="Rossmann-like_a/b/a_fold"/>
</dbReference>
<evidence type="ECO:0000256" key="8">
    <source>
        <dbReference type="RuleBase" id="RU003811"/>
    </source>
</evidence>
<dbReference type="Gene3D" id="3.60.110.10">
    <property type="entry name" value="Carbon-nitrogen hydrolase"/>
    <property type="match status" value="1"/>
</dbReference>
<keyword evidence="5 7" id="KW-0067">ATP-binding</keyword>
<dbReference type="PIRSF" id="PIRSF006630">
    <property type="entry name" value="NADS_GAT"/>
    <property type="match status" value="1"/>
</dbReference>
<evidence type="ECO:0000313" key="10">
    <source>
        <dbReference type="EMBL" id="MCR6544018.1"/>
    </source>
</evidence>
<evidence type="ECO:0000256" key="6">
    <source>
        <dbReference type="ARBA" id="ARBA00023027"/>
    </source>
</evidence>
<sequence length="642" mass="72353">MKIALGQMQVVPGRPDLNTQTMKKMIREAKDQGAELIIFPELCIPGYLLGDTWEQSSYLSDCVSWGQEIIQLSRDICIVFGNVAVDWERQGADGRVRKYNACFFAHQGKLWGDDNFPYPYRIKTDNSDYRLFDDSRHFFSLSQFAAEEKMDIQQLVQPVHLILNNQPLRLGCLLGEDGRDDDDILKQRMAATLQNSPVDLFINIASSPFASGKNYQRNRILSRQVKEWGVPFAYVNHTGIQNNGKNILPYDGVSSFYDGQGELVDLCAPFTPDLKIIDYAAREDIGVPKPKIPDDRGIKAIYQALTYGTKWFLDSIGMKKVVIGLSGGIDSALNACLYTLILGHENVLLVNMPSIYNSETTKGLAYQLAENLGCYYAVFPIQEAVDYTVKQIEGTPIIHLSGKKEINLVVSSFVKENIQARDRSARILAGLSAIFGGGFTCNANKSEATVGYATLYGDSAGFLAALGDLWKHQVYDLAQYVNREIFGTEVIPQQMIDLVPSAELSPMQNVDEGKGDPIRYPYHDYLFRAFIEPWERKTPEDILAWYQQGILEEKIGCQPGLIKSIFPEDKDFIDDLEYWWKQYTGMGAAKRIQAPPILALSPRAFGLDHREAQNGSYFTKRYAQLKQEILMSDRNSYIPSEL</sequence>
<keyword evidence="11" id="KW-1185">Reference proteome</keyword>
<dbReference type="GO" id="GO:0008795">
    <property type="term" value="F:NAD+ synthase activity"/>
    <property type="evidence" value="ECO:0007669"/>
    <property type="project" value="UniProtKB-EC"/>
</dbReference>
<accession>A0ABT1XZH4</accession>
<comment type="catalytic activity">
    <reaction evidence="7">
        <text>deamido-NAD(+) + L-glutamine + ATP + H2O = L-glutamate + AMP + diphosphate + NAD(+) + H(+)</text>
        <dbReference type="Rhea" id="RHEA:24384"/>
        <dbReference type="ChEBI" id="CHEBI:15377"/>
        <dbReference type="ChEBI" id="CHEBI:15378"/>
        <dbReference type="ChEBI" id="CHEBI:29985"/>
        <dbReference type="ChEBI" id="CHEBI:30616"/>
        <dbReference type="ChEBI" id="CHEBI:33019"/>
        <dbReference type="ChEBI" id="CHEBI:57540"/>
        <dbReference type="ChEBI" id="CHEBI:58359"/>
        <dbReference type="ChEBI" id="CHEBI:58437"/>
        <dbReference type="ChEBI" id="CHEBI:456215"/>
        <dbReference type="EC" id="6.3.5.1"/>
    </reaction>
</comment>
<dbReference type="PROSITE" id="PS50263">
    <property type="entry name" value="CN_HYDROLASE"/>
    <property type="match status" value="1"/>
</dbReference>
<dbReference type="EC" id="6.3.5.1" evidence="7"/>
<reference evidence="10 11" key="1">
    <citation type="submission" date="2022-08" db="EMBL/GenBank/DDBJ databases">
        <title>Proteogenomics of the novel Dehalobacterium formicoaceticum strain EZ94 highlights a key role of methyltransferases during anaerobic dichloromethane degradation.</title>
        <authorList>
            <person name="Wasmund K."/>
        </authorList>
    </citation>
    <scope>NUCLEOTIDE SEQUENCE [LARGE SCALE GENOMIC DNA]</scope>
    <source>
        <strain evidence="10 11">EZ94</strain>
    </source>
</reference>